<reference evidence="1 2" key="1">
    <citation type="submission" date="2016-11" db="EMBL/GenBank/DDBJ databases">
        <authorList>
            <consortium name="Pathogen Informatics"/>
        </authorList>
    </citation>
    <scope>NUCLEOTIDE SEQUENCE [LARGE SCALE GENOMIC DNA]</scope>
    <source>
        <strain evidence="1 2">911</strain>
    </source>
</reference>
<sequence length="152" mass="16311">MSVTFNRAQLINVANSALAAHERARVDYVKACDKYRADHARQHDNTAKLRVVRDWLTAQLKKGGPIAEPGSDILGGGNFRGLFYTPPGNYDVRNSVAEPDGLLSPAQAIETRSLLKVLEAATGDTVSAAELKLLGLKNLQPVFAAAAREAGK</sequence>
<gene>
    <name evidence="1" type="ORF">SAMEA2259716_00319</name>
</gene>
<proteinExistence type="predicted"/>
<dbReference type="AlphaFoldDB" id="A0A1T8GWW1"/>
<evidence type="ECO:0000313" key="1">
    <source>
        <dbReference type="EMBL" id="SKL38024.1"/>
    </source>
</evidence>
<name>A0A1T8GWW1_9MYCO</name>
<accession>A0A1T8GWW1</accession>
<dbReference type="EMBL" id="FVGW01000001">
    <property type="protein sequence ID" value="SKL38024.1"/>
    <property type="molecule type" value="Genomic_DNA"/>
</dbReference>
<dbReference type="Proteomes" id="UP000190074">
    <property type="component" value="Unassembled WGS sequence"/>
</dbReference>
<dbReference type="RefSeq" id="WP_079626657.1">
    <property type="nucleotide sequence ID" value="NZ_FVGW01000001.1"/>
</dbReference>
<protein>
    <submittedName>
        <fullName evidence="1">Uncharacterized protein</fullName>
    </submittedName>
</protein>
<evidence type="ECO:0000313" key="2">
    <source>
        <dbReference type="Proteomes" id="UP000190074"/>
    </source>
</evidence>
<organism evidence="1 2">
    <name type="scientific">Mycobacteroides abscessus subsp. massiliense</name>
    <dbReference type="NCBI Taxonomy" id="1962118"/>
    <lineage>
        <taxon>Bacteria</taxon>
        <taxon>Bacillati</taxon>
        <taxon>Actinomycetota</taxon>
        <taxon>Actinomycetes</taxon>
        <taxon>Mycobacteriales</taxon>
        <taxon>Mycobacteriaceae</taxon>
        <taxon>Mycobacteroides</taxon>
        <taxon>Mycobacteroides abscessus</taxon>
    </lineage>
</organism>